<organism evidence="1 2">
    <name type="scientific">Toxoplasma gondii FOU</name>
    <dbReference type="NCBI Taxonomy" id="943167"/>
    <lineage>
        <taxon>Eukaryota</taxon>
        <taxon>Sar</taxon>
        <taxon>Alveolata</taxon>
        <taxon>Apicomplexa</taxon>
        <taxon>Conoidasida</taxon>
        <taxon>Coccidia</taxon>
        <taxon>Eucoccidiorida</taxon>
        <taxon>Eimeriorina</taxon>
        <taxon>Sarcocystidae</taxon>
        <taxon>Toxoplasma</taxon>
    </lineage>
</organism>
<proteinExistence type="predicted"/>
<name>A0A086L7I5_TOXGO</name>
<gene>
    <name evidence="1" type="ORF">TGFOU_263135</name>
</gene>
<sequence length="113" mass="12612">MQEHSHCLGIFCPEVESDRKTEGGKVDAFRKLDVMRVPTQIERAQMDIPGLALAAEWIGLLLTSQPLRCSLPACFSGSKQDPQLKKKEDDTLSFPTKNVYTSGSFKFFGLVTF</sequence>
<comment type="caution">
    <text evidence="1">The sequence shown here is derived from an EMBL/GenBank/DDBJ whole genome shotgun (WGS) entry which is preliminary data.</text>
</comment>
<dbReference type="EMBL" id="AEYH02001122">
    <property type="protein sequence ID" value="KFG52603.1"/>
    <property type="molecule type" value="Genomic_DNA"/>
</dbReference>
<reference evidence="1 2" key="1">
    <citation type="submission" date="2014-07" db="EMBL/GenBank/DDBJ databases">
        <authorList>
            <person name="Sibley D."/>
            <person name="Venepally P."/>
            <person name="Karamycheva S."/>
            <person name="Hadjithomas M."/>
            <person name="Khan A."/>
            <person name="Brunk B."/>
            <person name="Roos D."/>
            <person name="Caler E."/>
            <person name="Lorenzi H."/>
        </authorList>
    </citation>
    <scope>NUCLEOTIDE SEQUENCE [LARGE SCALE GENOMIC DNA]</scope>
    <source>
        <strain evidence="1 2">FOU</strain>
    </source>
</reference>
<protein>
    <submittedName>
        <fullName evidence="1">Uncharacterized protein</fullName>
    </submittedName>
</protein>
<evidence type="ECO:0000313" key="2">
    <source>
        <dbReference type="Proteomes" id="UP000028838"/>
    </source>
</evidence>
<accession>A0A086L7I5</accession>
<dbReference type="AlphaFoldDB" id="A0A086L7I5"/>
<dbReference type="Proteomes" id="UP000028838">
    <property type="component" value="Unassembled WGS sequence"/>
</dbReference>
<dbReference type="OrthoDB" id="10576779at2759"/>
<evidence type="ECO:0000313" key="1">
    <source>
        <dbReference type="EMBL" id="KFG52603.1"/>
    </source>
</evidence>
<dbReference type="VEuPathDB" id="ToxoDB:TGFOU_263135"/>